<keyword evidence="2" id="KW-1185">Reference proteome</keyword>
<dbReference type="EMBL" id="VKDB01000022">
    <property type="protein sequence ID" value="TSA81454.1"/>
    <property type="molecule type" value="Genomic_DNA"/>
</dbReference>
<gene>
    <name evidence="1" type="ORF">FNU79_15095</name>
</gene>
<organism evidence="1 2">
    <name type="scientific">Deinococcus detaillensis</name>
    <dbReference type="NCBI Taxonomy" id="2592048"/>
    <lineage>
        <taxon>Bacteria</taxon>
        <taxon>Thermotogati</taxon>
        <taxon>Deinococcota</taxon>
        <taxon>Deinococci</taxon>
        <taxon>Deinococcales</taxon>
        <taxon>Deinococcaceae</taxon>
        <taxon>Deinococcus</taxon>
    </lineage>
</organism>
<dbReference type="Proteomes" id="UP000316092">
    <property type="component" value="Unassembled WGS sequence"/>
</dbReference>
<reference evidence="1 2" key="1">
    <citation type="submission" date="2019-07" db="EMBL/GenBank/DDBJ databases">
        <title>Deinococcus detaillus sp. nov., isolated from humus soil in Antarctica.</title>
        <authorList>
            <person name="Zhang K."/>
        </authorList>
    </citation>
    <scope>NUCLEOTIDE SEQUENCE [LARGE SCALE GENOMIC DNA]</scope>
    <source>
        <strain evidence="1 2">H1</strain>
    </source>
</reference>
<sequence>MIKDAAGKYAGGVFPAVTKTVQVIKEERGQADVVQVVPMEEKLPRTPAEQAADALSLLKLILHASFSAAEYEQLERYLSLPDVSAQAVGREGLTAKTRGSMVRFTHELRTLVSIP</sequence>
<accession>A0A553UMM0</accession>
<proteinExistence type="predicted"/>
<protein>
    <submittedName>
        <fullName evidence="1">Uncharacterized protein</fullName>
    </submittedName>
</protein>
<dbReference type="AlphaFoldDB" id="A0A553UMM0"/>
<comment type="caution">
    <text evidence="1">The sequence shown here is derived from an EMBL/GenBank/DDBJ whole genome shotgun (WGS) entry which is preliminary data.</text>
</comment>
<evidence type="ECO:0000313" key="2">
    <source>
        <dbReference type="Proteomes" id="UP000316092"/>
    </source>
</evidence>
<evidence type="ECO:0000313" key="1">
    <source>
        <dbReference type="EMBL" id="TSA81454.1"/>
    </source>
</evidence>
<name>A0A553UMM0_9DEIO</name>
<dbReference type="RefSeq" id="WP_143721642.1">
    <property type="nucleotide sequence ID" value="NZ_VKDB01000022.1"/>
</dbReference>